<dbReference type="GeneID" id="92858009"/>
<evidence type="ECO:0000313" key="3">
    <source>
        <dbReference type="Proteomes" id="UP000226191"/>
    </source>
</evidence>
<proteinExistence type="predicted"/>
<protein>
    <submittedName>
        <fullName evidence="2">TetR family transcriptional regulator</fullName>
    </submittedName>
</protein>
<dbReference type="InterPro" id="IPR009057">
    <property type="entry name" value="Homeodomain-like_sf"/>
</dbReference>
<reference evidence="2 3" key="1">
    <citation type="submission" date="2017-02" db="EMBL/GenBank/DDBJ databases">
        <title>Prevalence of linear plasmids in Cutibacterium acnes isolates obtained from cancerous prostatic tissue.</title>
        <authorList>
            <person name="Davidsson S."/>
            <person name="Bruggemann H."/>
        </authorList>
    </citation>
    <scope>NUCLEOTIDE SEQUENCE [LARGE SCALE GENOMIC DNA]</scope>
    <source>
        <strain evidence="2 3">11-78</strain>
    </source>
</reference>
<name>A0A2B7JNJ9_CUTAC</name>
<dbReference type="RefSeq" id="WP_002519493.1">
    <property type="nucleotide sequence ID" value="NZ_AP022844.1"/>
</dbReference>
<dbReference type="PROSITE" id="PS50977">
    <property type="entry name" value="HTH_TETR_2"/>
    <property type="match status" value="1"/>
</dbReference>
<dbReference type="InterPro" id="IPR001647">
    <property type="entry name" value="HTH_TetR"/>
</dbReference>
<dbReference type="Proteomes" id="UP000226191">
    <property type="component" value="Unassembled WGS sequence"/>
</dbReference>
<dbReference type="Pfam" id="PF00440">
    <property type="entry name" value="TetR_N"/>
    <property type="match status" value="1"/>
</dbReference>
<keyword evidence="1" id="KW-0238">DNA-binding</keyword>
<comment type="caution">
    <text evidence="2">The sequence shown here is derived from an EMBL/GenBank/DDBJ whole genome shotgun (WGS) entry which is preliminary data.</text>
</comment>
<dbReference type="Gene3D" id="1.10.357.10">
    <property type="entry name" value="Tetracycline Repressor, domain 2"/>
    <property type="match status" value="1"/>
</dbReference>
<dbReference type="SUPFAM" id="SSF46689">
    <property type="entry name" value="Homeodomain-like"/>
    <property type="match status" value="1"/>
</dbReference>
<sequence length="214" mass="23196">MISKRPGRKPAFTRRQAIDAALAEGIETFTLRAVADRLGVKATALYREFSSRQELQLAAIAEIAVDIEPDPDFSNWQDALRQVVDRQWALCERYPEAPLVLMAQPEAFGAAMPRIAAIVQRLAELGVPGGVEGAAFAFDFVGDTTLETFVSIQPYLTADEGGRTGVERIGEMTAGHPDVFGVQSMGERGNLDLKVEFIIAGMELGLFPGSVAQK</sequence>
<dbReference type="EMBL" id="MVCE01000003">
    <property type="protein sequence ID" value="PGF33812.1"/>
    <property type="molecule type" value="Genomic_DNA"/>
</dbReference>
<organism evidence="2 3">
    <name type="scientific">Cutibacterium acnes</name>
    <name type="common">Propionibacterium acnes</name>
    <dbReference type="NCBI Taxonomy" id="1747"/>
    <lineage>
        <taxon>Bacteria</taxon>
        <taxon>Bacillati</taxon>
        <taxon>Actinomycetota</taxon>
        <taxon>Actinomycetes</taxon>
        <taxon>Propionibacteriales</taxon>
        <taxon>Propionibacteriaceae</taxon>
        <taxon>Cutibacterium</taxon>
    </lineage>
</organism>
<evidence type="ECO:0000313" key="2">
    <source>
        <dbReference type="EMBL" id="PGF33812.1"/>
    </source>
</evidence>
<gene>
    <name evidence="2" type="ORF">B1B09_07805</name>
</gene>
<evidence type="ECO:0000256" key="1">
    <source>
        <dbReference type="ARBA" id="ARBA00023125"/>
    </source>
</evidence>
<dbReference type="OrthoDB" id="2570341at2"/>
<accession>A0A2B7JNJ9</accession>
<dbReference type="SUPFAM" id="SSF48498">
    <property type="entry name" value="Tetracyclin repressor-like, C-terminal domain"/>
    <property type="match status" value="1"/>
</dbReference>
<dbReference type="AlphaFoldDB" id="A0A2B7JNJ9"/>
<dbReference type="GO" id="GO:0003677">
    <property type="term" value="F:DNA binding"/>
    <property type="evidence" value="ECO:0007669"/>
    <property type="project" value="UniProtKB-UniRule"/>
</dbReference>
<dbReference type="InterPro" id="IPR036271">
    <property type="entry name" value="Tet_transcr_reg_TetR-rel_C_sf"/>
</dbReference>